<dbReference type="InterPro" id="IPR029071">
    <property type="entry name" value="Ubiquitin-like_domsf"/>
</dbReference>
<feature type="region of interest" description="Disordered" evidence="13">
    <location>
        <begin position="683"/>
        <end position="726"/>
    </location>
</feature>
<dbReference type="Pfam" id="PF00609">
    <property type="entry name" value="DAGK_acc"/>
    <property type="match status" value="1"/>
</dbReference>
<keyword evidence="6" id="KW-0677">Repeat</keyword>
<evidence type="ECO:0000256" key="13">
    <source>
        <dbReference type="SAM" id="MobiDB-lite"/>
    </source>
</evidence>
<dbReference type="InterPro" id="IPR002219">
    <property type="entry name" value="PKC_DAG/PE"/>
</dbReference>
<evidence type="ECO:0000256" key="2">
    <source>
        <dbReference type="ARBA" id="ARBA00009280"/>
    </source>
</evidence>
<evidence type="ECO:0000256" key="7">
    <source>
        <dbReference type="ARBA" id="ARBA00022741"/>
    </source>
</evidence>
<dbReference type="SUPFAM" id="SSF54236">
    <property type="entry name" value="Ubiquitin-like"/>
    <property type="match status" value="2"/>
</dbReference>
<evidence type="ECO:0000256" key="4">
    <source>
        <dbReference type="ARBA" id="ARBA00022679"/>
    </source>
</evidence>
<dbReference type="Proteomes" id="UP000694865">
    <property type="component" value="Unplaced"/>
</dbReference>
<evidence type="ECO:0000256" key="12">
    <source>
        <dbReference type="ARBA" id="ARBA00023136"/>
    </source>
</evidence>
<dbReference type="InterPro" id="IPR000756">
    <property type="entry name" value="Diacylglycerol_kin_accessory"/>
</dbReference>
<evidence type="ECO:0000256" key="11">
    <source>
        <dbReference type="ARBA" id="ARBA00022840"/>
    </source>
</evidence>
<keyword evidence="17" id="KW-1185">Reference proteome</keyword>
<dbReference type="Gene3D" id="2.60.200.40">
    <property type="match status" value="1"/>
</dbReference>
<keyword evidence="5" id="KW-0479">Metal-binding</keyword>
<protein>
    <recommendedName>
        <fullName evidence="3">diacylglycerol kinase (ATP)</fullName>
        <ecNumber evidence="3">2.7.1.107</ecNumber>
    </recommendedName>
</protein>
<accession>A0ABM0M2Y6</accession>
<keyword evidence="10" id="KW-0862">Zinc</keyword>
<dbReference type="PROSITE" id="PS50081">
    <property type="entry name" value="ZF_DAG_PE_2"/>
    <property type="match status" value="1"/>
</dbReference>
<evidence type="ECO:0000256" key="10">
    <source>
        <dbReference type="ARBA" id="ARBA00022833"/>
    </source>
</evidence>
<dbReference type="InterPro" id="IPR046349">
    <property type="entry name" value="C1-like_sf"/>
</dbReference>
<dbReference type="Pfam" id="PF00788">
    <property type="entry name" value="RA"/>
    <property type="match status" value="2"/>
</dbReference>
<dbReference type="InterPro" id="IPR000159">
    <property type="entry name" value="RA_dom"/>
</dbReference>
<feature type="domain" description="Ras-associating" evidence="16">
    <location>
        <begin position="253"/>
        <end position="351"/>
    </location>
</feature>
<dbReference type="Gene3D" id="3.10.20.90">
    <property type="entry name" value="Phosphatidylinositol 3-kinase Catalytic Subunit, Chain A, domain 1"/>
    <property type="match status" value="1"/>
</dbReference>
<dbReference type="EC" id="2.7.1.107" evidence="3"/>
<evidence type="ECO:0000256" key="8">
    <source>
        <dbReference type="ARBA" id="ARBA00022771"/>
    </source>
</evidence>
<dbReference type="SUPFAM" id="SSF57889">
    <property type="entry name" value="Cysteine-rich domain"/>
    <property type="match status" value="1"/>
</dbReference>
<dbReference type="GeneID" id="102805499"/>
<dbReference type="CDD" id="cd17111">
    <property type="entry name" value="RA1_DAGK-theta"/>
    <property type="match status" value="1"/>
</dbReference>
<keyword evidence="8" id="KW-0863">Zinc-finger</keyword>
<dbReference type="SMART" id="SM00314">
    <property type="entry name" value="RA"/>
    <property type="match status" value="2"/>
</dbReference>
<dbReference type="PROSITE" id="PS50200">
    <property type="entry name" value="RA"/>
    <property type="match status" value="1"/>
</dbReference>
<evidence type="ECO:0000256" key="5">
    <source>
        <dbReference type="ARBA" id="ARBA00022723"/>
    </source>
</evidence>
<dbReference type="InterPro" id="IPR037607">
    <property type="entry name" value="DGK"/>
</dbReference>
<evidence type="ECO:0000259" key="15">
    <source>
        <dbReference type="PROSITE" id="PS50146"/>
    </source>
</evidence>
<dbReference type="PANTHER" id="PTHR11255">
    <property type="entry name" value="DIACYLGLYCEROL KINASE"/>
    <property type="match status" value="1"/>
</dbReference>
<dbReference type="InterPro" id="IPR001206">
    <property type="entry name" value="Diacylglycerol_kinase_cat_dom"/>
</dbReference>
<gene>
    <name evidence="18" type="primary">LOC102805499</name>
</gene>
<evidence type="ECO:0000256" key="9">
    <source>
        <dbReference type="ARBA" id="ARBA00022777"/>
    </source>
</evidence>
<dbReference type="Pfam" id="PF00130">
    <property type="entry name" value="C1_1"/>
    <property type="match status" value="1"/>
</dbReference>
<feature type="domain" description="DAGKc" evidence="15">
    <location>
        <begin position="458"/>
        <end position="501"/>
    </location>
</feature>
<dbReference type="InterPro" id="IPR016064">
    <property type="entry name" value="NAD/diacylglycerol_kinase_sf"/>
</dbReference>
<evidence type="ECO:0000256" key="3">
    <source>
        <dbReference type="ARBA" id="ARBA00012133"/>
    </source>
</evidence>
<evidence type="ECO:0000313" key="18">
    <source>
        <dbReference type="RefSeq" id="XP_006814377.1"/>
    </source>
</evidence>
<dbReference type="Gene3D" id="3.30.60.20">
    <property type="match status" value="1"/>
</dbReference>
<keyword evidence="9" id="KW-0418">Kinase</keyword>
<keyword evidence="4" id="KW-0808">Transferase</keyword>
<sequence>MVEVTVTLVNQIVTCGTVVEDTVTLVNQIVTRGTVVEVTVTLVNQIVTRGTVTPPLILHHWREGNLPTNAKCYVCKKTCGSSECLVSKRCEWCGITAHTGCYRQISPECNYGPLRDLILFPHAVSMPKTNYSVKEMSKTADEAVEEDDTIYEPGSDGVVIRLFDGNQSFKRRVSRTISVPKDAHTHQILEAALKAYQISEDARSYYLAEITEAGSHLHERRLKDAEHCSNLGRNNRDGRPPSLFLRCEEKDLKKGTIRVYPGTLKVPVAYKSISINNFISVQEVIEMALHKFGLQDDEPEDYNLLEVILDKGVQERIMDREECPWPQLVEARRNSLRKMKQTRYYLRRIKEQRDECSQMYIGNLPINLSDHRYKQIIQKNLGDVKFTIGTMYPQNGAAILLFAELDAATKAYYLLKESTCDDKSLAVHFIPEIHAECLDEDPAPLLVFVNVKSGGCQGNDLARCLKWGGGYEGPEEIYPILRAIVDAEEIKLDRWTVIFEPDGKLVECDNKSNSSTSSSGNDDMPNMFVMNNYFGLGIDADVCLAFHLKREENPEKFQSRIYNKGVYFRVSVRKMMQRRSCKDLHRDIKLEVDGQRIDLPPLEGIVLLNIGSWGSGADIWGQDDDGSGRWKKPSPSDGQLEVIGLTGIVHMGQIQSGLRTGIRIAQGSHATMLKKSKLKIKRRNTEPTILNATSPTEDRKSPVDGETKKTEAPRLVAVRSEELNKV</sequence>
<name>A0ABM0M2Y6_SACKO</name>
<dbReference type="RefSeq" id="XP_006814377.1">
    <property type="nucleotide sequence ID" value="XM_006814314.1"/>
</dbReference>
<feature type="domain" description="Phorbol-ester/DAG-type" evidence="14">
    <location>
        <begin position="58"/>
        <end position="109"/>
    </location>
</feature>
<keyword evidence="12" id="KW-0472">Membrane</keyword>
<dbReference type="Pfam" id="PF24099">
    <property type="entry name" value="RBD_DGKtheta"/>
    <property type="match status" value="1"/>
</dbReference>
<comment type="similarity">
    <text evidence="2">Belongs to the eukaryotic diacylglycerol kinase family.</text>
</comment>
<keyword evidence="11" id="KW-0067">ATP-binding</keyword>
<evidence type="ECO:0000256" key="6">
    <source>
        <dbReference type="ARBA" id="ARBA00022737"/>
    </source>
</evidence>
<comment type="subcellular location">
    <subcellularLocation>
        <location evidence="1">Membrane</location>
    </subcellularLocation>
</comment>
<dbReference type="SMART" id="SM00109">
    <property type="entry name" value="C1"/>
    <property type="match status" value="1"/>
</dbReference>
<proteinExistence type="inferred from homology"/>
<reference evidence="18" key="1">
    <citation type="submission" date="2025-08" db="UniProtKB">
        <authorList>
            <consortium name="RefSeq"/>
        </authorList>
    </citation>
    <scope>IDENTIFICATION</scope>
    <source>
        <tissue evidence="18">Testes</tissue>
    </source>
</reference>
<dbReference type="CDD" id="cd20854">
    <property type="entry name" value="C1_DGKtheta_typeV_rpt3"/>
    <property type="match status" value="1"/>
</dbReference>
<evidence type="ECO:0000259" key="14">
    <source>
        <dbReference type="PROSITE" id="PS50081"/>
    </source>
</evidence>
<evidence type="ECO:0000256" key="1">
    <source>
        <dbReference type="ARBA" id="ARBA00004370"/>
    </source>
</evidence>
<organism evidence="17 18">
    <name type="scientific">Saccoglossus kowalevskii</name>
    <name type="common">Acorn worm</name>
    <dbReference type="NCBI Taxonomy" id="10224"/>
    <lineage>
        <taxon>Eukaryota</taxon>
        <taxon>Metazoa</taxon>
        <taxon>Hemichordata</taxon>
        <taxon>Enteropneusta</taxon>
        <taxon>Harrimaniidae</taxon>
        <taxon>Saccoglossus</taxon>
    </lineage>
</organism>
<dbReference type="PANTHER" id="PTHR11255:SF54">
    <property type="entry name" value="DIACYLGLYCEROL KINASE THETA"/>
    <property type="match status" value="1"/>
</dbReference>
<evidence type="ECO:0000313" key="17">
    <source>
        <dbReference type="Proteomes" id="UP000694865"/>
    </source>
</evidence>
<evidence type="ECO:0000259" key="16">
    <source>
        <dbReference type="PROSITE" id="PS50200"/>
    </source>
</evidence>
<dbReference type="CDD" id="cd01783">
    <property type="entry name" value="RA2_DAGK-theta"/>
    <property type="match status" value="1"/>
</dbReference>
<feature type="compositionally biased region" description="Polar residues" evidence="13">
    <location>
        <begin position="686"/>
        <end position="695"/>
    </location>
</feature>
<dbReference type="InterPro" id="IPR056392">
    <property type="entry name" value="DGKtheta_RBD"/>
</dbReference>
<dbReference type="PROSITE" id="PS50146">
    <property type="entry name" value="DAGK"/>
    <property type="match status" value="1"/>
</dbReference>
<feature type="compositionally biased region" description="Basic and acidic residues" evidence="13">
    <location>
        <begin position="696"/>
        <end position="712"/>
    </location>
</feature>
<dbReference type="SUPFAM" id="SSF111331">
    <property type="entry name" value="NAD kinase/diacylglycerol kinase-like"/>
    <property type="match status" value="1"/>
</dbReference>
<dbReference type="PROSITE" id="PS00479">
    <property type="entry name" value="ZF_DAG_PE_1"/>
    <property type="match status" value="1"/>
</dbReference>
<keyword evidence="7" id="KW-0547">Nucleotide-binding</keyword>
<dbReference type="SMART" id="SM00045">
    <property type="entry name" value="DAGKa"/>
    <property type="match status" value="1"/>
</dbReference>